<dbReference type="VEuPathDB" id="VectorBase:AQUA014070"/>
<dbReference type="EnsemblMetazoa" id="AQUA014070-RA">
    <property type="protein sequence ID" value="AQUA014070-PA"/>
    <property type="gene ID" value="AQUA014070"/>
</dbReference>
<evidence type="ECO:0000313" key="2">
    <source>
        <dbReference type="Proteomes" id="UP000076407"/>
    </source>
</evidence>
<evidence type="ECO:0000313" key="1">
    <source>
        <dbReference type="EnsemblMetazoa" id="AQUA014070-PA"/>
    </source>
</evidence>
<name>A0A182XQC5_ANOQN</name>
<keyword evidence="2" id="KW-1185">Reference proteome</keyword>
<accession>A0A182XQC5</accession>
<reference evidence="1" key="1">
    <citation type="submission" date="2020-05" db="UniProtKB">
        <authorList>
            <consortium name="EnsemblMetazoa"/>
        </authorList>
    </citation>
    <scope>IDENTIFICATION</scope>
    <source>
        <strain evidence="1">SANGQUA</strain>
    </source>
</reference>
<organism evidence="1 2">
    <name type="scientific">Anopheles quadriannulatus</name>
    <name type="common">Mosquito</name>
    <dbReference type="NCBI Taxonomy" id="34691"/>
    <lineage>
        <taxon>Eukaryota</taxon>
        <taxon>Metazoa</taxon>
        <taxon>Ecdysozoa</taxon>
        <taxon>Arthropoda</taxon>
        <taxon>Hexapoda</taxon>
        <taxon>Insecta</taxon>
        <taxon>Pterygota</taxon>
        <taxon>Neoptera</taxon>
        <taxon>Endopterygota</taxon>
        <taxon>Diptera</taxon>
        <taxon>Nematocera</taxon>
        <taxon>Culicoidea</taxon>
        <taxon>Culicidae</taxon>
        <taxon>Anophelinae</taxon>
        <taxon>Anopheles</taxon>
    </lineage>
</organism>
<dbReference type="Proteomes" id="UP000076407">
    <property type="component" value="Unassembled WGS sequence"/>
</dbReference>
<sequence>MTPGRAVRLHRFRCRKMPTNGLQRKLKIKEKQVDYILISNAIHHRPSVAVAEFGVHTH</sequence>
<dbReference type="AlphaFoldDB" id="A0A182XQC5"/>
<proteinExistence type="predicted"/>
<protein>
    <submittedName>
        <fullName evidence="1">Uncharacterized protein</fullName>
    </submittedName>
</protein>